<evidence type="ECO:0000259" key="14">
    <source>
        <dbReference type="PROSITE" id="PS51178"/>
    </source>
</evidence>
<evidence type="ECO:0000313" key="15">
    <source>
        <dbReference type="EMBL" id="SDT34096.1"/>
    </source>
</evidence>
<dbReference type="STRING" id="546871.SAMN04488543_3830"/>
<evidence type="ECO:0000256" key="6">
    <source>
        <dbReference type="ARBA" id="ARBA00022777"/>
    </source>
</evidence>
<feature type="domain" description="Protein kinase" evidence="13">
    <location>
        <begin position="12"/>
        <end position="279"/>
    </location>
</feature>
<feature type="compositionally biased region" description="Low complexity" evidence="11">
    <location>
        <begin position="581"/>
        <end position="610"/>
    </location>
</feature>
<dbReference type="SUPFAM" id="SSF56112">
    <property type="entry name" value="Protein kinase-like (PK-like)"/>
    <property type="match status" value="1"/>
</dbReference>
<protein>
    <recommendedName>
        <fullName evidence="1">non-specific serine/threonine protein kinase</fullName>
        <ecNumber evidence="1">2.7.11.1</ecNumber>
    </recommendedName>
</protein>
<dbReference type="FunFam" id="3.30.200.20:FF:000035">
    <property type="entry name" value="Serine/threonine protein kinase Stk1"/>
    <property type="match status" value="1"/>
</dbReference>
<dbReference type="PROSITE" id="PS00107">
    <property type="entry name" value="PROTEIN_KINASE_ATP"/>
    <property type="match status" value="1"/>
</dbReference>
<dbReference type="GO" id="GO:0045717">
    <property type="term" value="P:negative regulation of fatty acid biosynthetic process"/>
    <property type="evidence" value="ECO:0007669"/>
    <property type="project" value="UniProtKB-ARBA"/>
</dbReference>
<dbReference type="InterPro" id="IPR005543">
    <property type="entry name" value="PASTA_dom"/>
</dbReference>
<sequence length="637" mass="64589">MSGEPVVVGDRYELGEPLGQGGMATVHRALDRRLDRAVAVKRLGLHLAADPTAQARFRREAQASASLNHPAIASVFDTGEGADPATGVSLPYIVMELVEGSTLRTILDAGPLPPERALRITRSVLDALAHSHAMGLVHRDIKPANVMITTDGAVKVMDFGIARAVDESATSLTKTASVIGTAQYLSPEQALGQTVDLRSDLYSVGCLLFELVTGRPPFVGDTSLAIAYQHVREQPVPPSRLDPSLEPGLDAVVLRALTKDPADRYQTAAEMRDDVDRLLAGQAVAPPPPPSSPAATADTAALPGRLVAAPAAATATAAAGTDGSSGSPTAPTALVGPAAGAPSPADPSEPPDRRRSAAGRAVLVALAVFLVLGLGAFGLFRVFGPAADGAAAVTVPDVDGQPREQAEAALRDADLVPRVTPTAGKDDKTVGTVLDQAPAADARVAAGTTVTLRVNAGPATAAIPDDLVGRPVADVEAQLEDLGFTDVSTEAVDGDGEVDPGDVVSVKPGEGKEAALDAAVRVRFARATEATTSGGGGTQTRAPTRSSAPSASADDDEAGGPTSDPGGDATSEAPDDDEPTSEAPTSSAPTTRSPTSDPEPTASATSTATEEPTKKAKKAKPTSTHQGRGQGQGQGGD</sequence>
<keyword evidence="12" id="KW-0812">Transmembrane</keyword>
<dbReference type="EC" id="2.7.11.1" evidence="1"/>
<keyword evidence="12" id="KW-1133">Transmembrane helix</keyword>
<dbReference type="InterPro" id="IPR000719">
    <property type="entry name" value="Prot_kinase_dom"/>
</dbReference>
<dbReference type="CDD" id="cd06577">
    <property type="entry name" value="PASTA_pknB"/>
    <property type="match status" value="2"/>
</dbReference>
<dbReference type="NCBIfam" id="NF033483">
    <property type="entry name" value="PknB_PASTA_kin"/>
    <property type="match status" value="1"/>
</dbReference>
<keyword evidence="3" id="KW-0808">Transferase</keyword>
<evidence type="ECO:0000256" key="12">
    <source>
        <dbReference type="SAM" id="Phobius"/>
    </source>
</evidence>
<dbReference type="Gene3D" id="1.10.510.10">
    <property type="entry name" value="Transferase(Phosphotransferase) domain 1"/>
    <property type="match status" value="1"/>
</dbReference>
<feature type="region of interest" description="Disordered" evidence="11">
    <location>
        <begin position="527"/>
        <end position="637"/>
    </location>
</feature>
<organism evidence="15 16">
    <name type="scientific">Friedmanniella luteola</name>
    <dbReference type="NCBI Taxonomy" id="546871"/>
    <lineage>
        <taxon>Bacteria</taxon>
        <taxon>Bacillati</taxon>
        <taxon>Actinomycetota</taxon>
        <taxon>Actinomycetes</taxon>
        <taxon>Propionibacteriales</taxon>
        <taxon>Nocardioidaceae</taxon>
        <taxon>Friedmanniella</taxon>
    </lineage>
</organism>
<dbReference type="Gene3D" id="3.30.200.20">
    <property type="entry name" value="Phosphorylase Kinase, domain 1"/>
    <property type="match status" value="1"/>
</dbReference>
<dbReference type="Gene3D" id="3.30.10.20">
    <property type="match status" value="2"/>
</dbReference>
<keyword evidence="2 15" id="KW-0723">Serine/threonine-protein kinase</keyword>
<evidence type="ECO:0000256" key="2">
    <source>
        <dbReference type="ARBA" id="ARBA00022527"/>
    </source>
</evidence>
<dbReference type="Proteomes" id="UP000199092">
    <property type="component" value="Chromosome I"/>
</dbReference>
<evidence type="ECO:0000256" key="5">
    <source>
        <dbReference type="ARBA" id="ARBA00022741"/>
    </source>
</evidence>
<dbReference type="PROSITE" id="PS50011">
    <property type="entry name" value="PROTEIN_KINASE_DOM"/>
    <property type="match status" value="1"/>
</dbReference>
<keyword evidence="4" id="KW-0677">Repeat</keyword>
<dbReference type="InterPro" id="IPR017441">
    <property type="entry name" value="Protein_kinase_ATP_BS"/>
</dbReference>
<keyword evidence="7 10" id="KW-0067">ATP-binding</keyword>
<dbReference type="SMART" id="SM00740">
    <property type="entry name" value="PASTA"/>
    <property type="match status" value="2"/>
</dbReference>
<dbReference type="PANTHER" id="PTHR43289">
    <property type="entry name" value="MITOGEN-ACTIVATED PROTEIN KINASE KINASE KINASE 20-RELATED"/>
    <property type="match status" value="1"/>
</dbReference>
<keyword evidence="5 10" id="KW-0547">Nucleotide-binding</keyword>
<evidence type="ECO:0000256" key="7">
    <source>
        <dbReference type="ARBA" id="ARBA00022840"/>
    </source>
</evidence>
<keyword evidence="6 15" id="KW-0418">Kinase</keyword>
<comment type="catalytic activity">
    <reaction evidence="9">
        <text>L-seryl-[protein] + ATP = O-phospho-L-seryl-[protein] + ADP + H(+)</text>
        <dbReference type="Rhea" id="RHEA:17989"/>
        <dbReference type="Rhea" id="RHEA-COMP:9863"/>
        <dbReference type="Rhea" id="RHEA-COMP:11604"/>
        <dbReference type="ChEBI" id="CHEBI:15378"/>
        <dbReference type="ChEBI" id="CHEBI:29999"/>
        <dbReference type="ChEBI" id="CHEBI:30616"/>
        <dbReference type="ChEBI" id="CHEBI:83421"/>
        <dbReference type="ChEBI" id="CHEBI:456216"/>
        <dbReference type="EC" id="2.7.11.1"/>
    </reaction>
</comment>
<evidence type="ECO:0000256" key="3">
    <source>
        <dbReference type="ARBA" id="ARBA00022679"/>
    </source>
</evidence>
<evidence type="ECO:0000256" key="4">
    <source>
        <dbReference type="ARBA" id="ARBA00022737"/>
    </source>
</evidence>
<dbReference type="RefSeq" id="WP_091414886.1">
    <property type="nucleotide sequence ID" value="NZ_LT629749.1"/>
</dbReference>
<feature type="domain" description="PASTA" evidence="14">
    <location>
        <begin position="389"/>
        <end position="456"/>
    </location>
</feature>
<dbReference type="GO" id="GO:0004674">
    <property type="term" value="F:protein serine/threonine kinase activity"/>
    <property type="evidence" value="ECO:0007669"/>
    <property type="project" value="UniProtKB-KW"/>
</dbReference>
<accession>A0A1H1ZLJ1</accession>
<dbReference type="GO" id="GO:0005524">
    <property type="term" value="F:ATP binding"/>
    <property type="evidence" value="ECO:0007669"/>
    <property type="project" value="UniProtKB-UniRule"/>
</dbReference>
<feature type="compositionally biased region" description="Low complexity" evidence="11">
    <location>
        <begin position="539"/>
        <end position="552"/>
    </location>
</feature>
<feature type="compositionally biased region" description="Low complexity" evidence="11">
    <location>
        <begin position="318"/>
        <end position="343"/>
    </location>
</feature>
<dbReference type="FunFam" id="1.10.510.10:FF:000021">
    <property type="entry name" value="Serine/threonine protein kinase"/>
    <property type="match status" value="1"/>
</dbReference>
<feature type="binding site" evidence="10">
    <location>
        <position position="41"/>
    </location>
    <ligand>
        <name>ATP</name>
        <dbReference type="ChEBI" id="CHEBI:30616"/>
    </ligand>
</feature>
<feature type="transmembrane region" description="Helical" evidence="12">
    <location>
        <begin position="361"/>
        <end position="380"/>
    </location>
</feature>
<feature type="region of interest" description="Disordered" evidence="11">
    <location>
        <begin position="318"/>
        <end position="354"/>
    </location>
</feature>
<evidence type="ECO:0000256" key="9">
    <source>
        <dbReference type="ARBA" id="ARBA00048679"/>
    </source>
</evidence>
<dbReference type="EMBL" id="LT629749">
    <property type="protein sequence ID" value="SDT34096.1"/>
    <property type="molecule type" value="Genomic_DNA"/>
</dbReference>
<reference evidence="15 16" key="1">
    <citation type="submission" date="2016-10" db="EMBL/GenBank/DDBJ databases">
        <authorList>
            <person name="de Groot N.N."/>
        </authorList>
    </citation>
    <scope>NUCLEOTIDE SEQUENCE [LARGE SCALE GENOMIC DNA]</scope>
    <source>
        <strain evidence="15 16">DSM 21741</strain>
    </source>
</reference>
<dbReference type="AlphaFoldDB" id="A0A1H1ZLJ1"/>
<dbReference type="InterPro" id="IPR011009">
    <property type="entry name" value="Kinase-like_dom_sf"/>
</dbReference>
<keyword evidence="12" id="KW-0472">Membrane</keyword>
<name>A0A1H1ZLJ1_9ACTN</name>
<gene>
    <name evidence="15" type="ORF">SAMN04488543_3830</name>
</gene>
<feature type="compositionally biased region" description="Gly residues" evidence="11">
    <location>
        <begin position="628"/>
        <end position="637"/>
    </location>
</feature>
<evidence type="ECO:0000313" key="16">
    <source>
        <dbReference type="Proteomes" id="UP000199092"/>
    </source>
</evidence>
<keyword evidence="16" id="KW-1185">Reference proteome</keyword>
<dbReference type="CDD" id="cd14014">
    <property type="entry name" value="STKc_PknB_like"/>
    <property type="match status" value="1"/>
</dbReference>
<dbReference type="PROSITE" id="PS51178">
    <property type="entry name" value="PASTA"/>
    <property type="match status" value="2"/>
</dbReference>
<evidence type="ECO:0000256" key="8">
    <source>
        <dbReference type="ARBA" id="ARBA00047899"/>
    </source>
</evidence>
<evidence type="ECO:0000256" key="1">
    <source>
        <dbReference type="ARBA" id="ARBA00012513"/>
    </source>
</evidence>
<feature type="region of interest" description="Disordered" evidence="11">
    <location>
        <begin position="489"/>
        <end position="513"/>
    </location>
</feature>
<dbReference type="InterPro" id="IPR008271">
    <property type="entry name" value="Ser/Thr_kinase_AS"/>
</dbReference>
<dbReference type="SMART" id="SM00220">
    <property type="entry name" value="S_TKc"/>
    <property type="match status" value="1"/>
</dbReference>
<dbReference type="OrthoDB" id="9762169at2"/>
<evidence type="ECO:0000256" key="10">
    <source>
        <dbReference type="PROSITE-ProRule" id="PRU10141"/>
    </source>
</evidence>
<evidence type="ECO:0000256" key="11">
    <source>
        <dbReference type="SAM" id="MobiDB-lite"/>
    </source>
</evidence>
<comment type="catalytic activity">
    <reaction evidence="8">
        <text>L-threonyl-[protein] + ATP = O-phospho-L-threonyl-[protein] + ADP + H(+)</text>
        <dbReference type="Rhea" id="RHEA:46608"/>
        <dbReference type="Rhea" id="RHEA-COMP:11060"/>
        <dbReference type="Rhea" id="RHEA-COMP:11605"/>
        <dbReference type="ChEBI" id="CHEBI:15378"/>
        <dbReference type="ChEBI" id="CHEBI:30013"/>
        <dbReference type="ChEBI" id="CHEBI:30616"/>
        <dbReference type="ChEBI" id="CHEBI:61977"/>
        <dbReference type="ChEBI" id="CHEBI:456216"/>
        <dbReference type="EC" id="2.7.11.1"/>
    </reaction>
</comment>
<dbReference type="Pfam" id="PF00069">
    <property type="entry name" value="Pkinase"/>
    <property type="match status" value="1"/>
</dbReference>
<dbReference type="PANTHER" id="PTHR43289:SF6">
    <property type="entry name" value="SERINE_THREONINE-PROTEIN KINASE NEKL-3"/>
    <property type="match status" value="1"/>
</dbReference>
<proteinExistence type="predicted"/>
<feature type="domain" description="PASTA" evidence="14">
    <location>
        <begin position="457"/>
        <end position="528"/>
    </location>
</feature>
<dbReference type="PROSITE" id="PS00108">
    <property type="entry name" value="PROTEIN_KINASE_ST"/>
    <property type="match status" value="1"/>
</dbReference>
<evidence type="ECO:0000259" key="13">
    <source>
        <dbReference type="PROSITE" id="PS50011"/>
    </source>
</evidence>
<dbReference type="Pfam" id="PF03793">
    <property type="entry name" value="PASTA"/>
    <property type="match status" value="2"/>
</dbReference>